<dbReference type="Proteomes" id="UP000295198">
    <property type="component" value="Unassembled WGS sequence"/>
</dbReference>
<feature type="transmembrane region" description="Helical" evidence="1">
    <location>
        <begin position="125"/>
        <end position="142"/>
    </location>
</feature>
<evidence type="ECO:0000313" key="2">
    <source>
        <dbReference type="EMBL" id="RYP84948.1"/>
    </source>
</evidence>
<dbReference type="AlphaFoldDB" id="A0A4Q4ZBC9"/>
<dbReference type="EMBL" id="SDKM01000020">
    <property type="protein sequence ID" value="RYP84948.1"/>
    <property type="molecule type" value="Genomic_DNA"/>
</dbReference>
<keyword evidence="1" id="KW-0472">Membrane</keyword>
<evidence type="ECO:0000313" key="3">
    <source>
        <dbReference type="Proteomes" id="UP000295198"/>
    </source>
</evidence>
<keyword evidence="1" id="KW-0812">Transmembrane</keyword>
<feature type="transmembrane region" description="Helical" evidence="1">
    <location>
        <begin position="96"/>
        <end position="119"/>
    </location>
</feature>
<accession>A0A4Q4ZBC9</accession>
<dbReference type="RefSeq" id="WP_134718456.1">
    <property type="nucleotide sequence ID" value="NZ_SDKM01000020.1"/>
</dbReference>
<gene>
    <name evidence="2" type="ORF">EKO23_14405</name>
</gene>
<evidence type="ECO:0008006" key="4">
    <source>
        <dbReference type="Google" id="ProtNLM"/>
    </source>
</evidence>
<protein>
    <recommendedName>
        <fullName evidence="4">Glycosyltransferase RgtA/B/C/D-like domain-containing protein</fullName>
    </recommendedName>
</protein>
<feature type="transmembrane region" description="Helical" evidence="1">
    <location>
        <begin position="149"/>
        <end position="164"/>
    </location>
</feature>
<feature type="transmembrane region" description="Helical" evidence="1">
    <location>
        <begin position="271"/>
        <end position="288"/>
    </location>
</feature>
<reference evidence="2 3" key="1">
    <citation type="submission" date="2019-01" db="EMBL/GenBank/DDBJ databases">
        <title>Nocardioides guangzhouensis sp. nov., an actinobacterium isolated from soil.</title>
        <authorList>
            <person name="Fu Y."/>
            <person name="Cai Y."/>
            <person name="Lin Z."/>
            <person name="Chen P."/>
        </authorList>
    </citation>
    <scope>NUCLEOTIDE SEQUENCE [LARGE SCALE GENOMIC DNA]</scope>
    <source>
        <strain evidence="2 3">130</strain>
    </source>
</reference>
<comment type="caution">
    <text evidence="2">The sequence shown here is derived from an EMBL/GenBank/DDBJ whole genome shotgun (WGS) entry which is preliminary data.</text>
</comment>
<proteinExistence type="predicted"/>
<keyword evidence="1" id="KW-1133">Transmembrane helix</keyword>
<keyword evidence="3" id="KW-1185">Reference proteome</keyword>
<evidence type="ECO:0000256" key="1">
    <source>
        <dbReference type="SAM" id="Phobius"/>
    </source>
</evidence>
<feature type="transmembrane region" description="Helical" evidence="1">
    <location>
        <begin position="170"/>
        <end position="188"/>
    </location>
</feature>
<dbReference type="OrthoDB" id="3778510at2"/>
<sequence>MIVAQLAFRAWAISGSWFQFDDFAWLSIVTSADSPRFLLEGYGGHLMPAGFALTWLLREHFDPLDHTPEALVLLGLQALASVGCFRLLRSMFGDRWFTLTCLAVYLFSAVSLPAYLWWAAGINQLPLQVAFFFGLTAHLEYLRSRRRRHAVWAALWLVAGLLFYEKTLLVGLAYVILAFGWFCSGTPLERIRRLWRDYTFGVVLYAVLAIAYVAAYVAFGLNFEPGEANRTPLIPVLSKMVGEAYATGVTGGPLTWTEAGPIGSVADPSQLVVAAAWLFIGLVVYHGWKTRPGSLRAWSLPVTFLLANLLLVTAGRASLVGSIIGLEYRYQTELAAVTAVALGLAFLPLRGAVEGVSEVRHDAAASDLERPAVVALLTVLVSTLALYSSYQFADDWNSDTRSRDYFTSVHDELKSGDEPVPLIDLGVPLDIMWAYRYPENTYSHVFGVYADKTAYPDAATDRIYVFDNDGRLAPAGMTDVRRAKTADGKGCITRIDDQGTIELDGPVVGQGWWLRLGYSSPEPGIARLTLGDRVVQTRLDGGLHALYVNAGSETPYYDIPMTVAGVDGEVCITELTIGLPEPVPTS</sequence>
<name>A0A4Q4ZBC9_9ACTN</name>
<feature type="transmembrane region" description="Helical" evidence="1">
    <location>
        <begin position="200"/>
        <end position="219"/>
    </location>
</feature>
<organism evidence="2 3">
    <name type="scientific">Nocardioides guangzhouensis</name>
    <dbReference type="NCBI Taxonomy" id="2497878"/>
    <lineage>
        <taxon>Bacteria</taxon>
        <taxon>Bacillati</taxon>
        <taxon>Actinomycetota</taxon>
        <taxon>Actinomycetes</taxon>
        <taxon>Propionibacteriales</taxon>
        <taxon>Nocardioidaceae</taxon>
        <taxon>Nocardioides</taxon>
    </lineage>
</organism>
<feature type="transmembrane region" description="Helical" evidence="1">
    <location>
        <begin position="295"/>
        <end position="314"/>
    </location>
</feature>